<dbReference type="Pfam" id="PF00584">
    <property type="entry name" value="SecE"/>
    <property type="match status" value="1"/>
</dbReference>
<dbReference type="EMBL" id="CACVAY010000009">
    <property type="protein sequence ID" value="CAA6801638.1"/>
    <property type="molecule type" value="Genomic_DNA"/>
</dbReference>
<dbReference type="NCBIfam" id="TIGR00964">
    <property type="entry name" value="secE_bact"/>
    <property type="match status" value="1"/>
</dbReference>
<accession>A0A6S6SFL3</accession>
<keyword evidence="6 9" id="KW-1133">Transmembrane helix</keyword>
<evidence type="ECO:0000256" key="4">
    <source>
        <dbReference type="ARBA" id="ARBA00022692"/>
    </source>
</evidence>
<evidence type="ECO:0000256" key="8">
    <source>
        <dbReference type="ARBA" id="ARBA00023136"/>
    </source>
</evidence>
<dbReference type="HAMAP" id="MF_00422">
    <property type="entry name" value="SecE"/>
    <property type="match status" value="1"/>
</dbReference>
<feature type="transmembrane region" description="Helical" evidence="9">
    <location>
        <begin position="16"/>
        <end position="35"/>
    </location>
</feature>
<comment type="function">
    <text evidence="9">Essential subunit of the Sec protein translocation channel SecYEG. Clamps together the 2 halves of SecY. May contact the channel plug during translocation.</text>
</comment>
<evidence type="ECO:0000256" key="1">
    <source>
        <dbReference type="ARBA" id="ARBA00004370"/>
    </source>
</evidence>
<dbReference type="GO" id="GO:0043952">
    <property type="term" value="P:protein transport by the Sec complex"/>
    <property type="evidence" value="ECO:0007669"/>
    <property type="project" value="UniProtKB-UniRule"/>
</dbReference>
<protein>
    <recommendedName>
        <fullName evidence="9">Protein translocase subunit SecE</fullName>
    </recommendedName>
</protein>
<dbReference type="InterPro" id="IPR001901">
    <property type="entry name" value="Translocase_SecE/Sec61-g"/>
</dbReference>
<dbReference type="GO" id="GO:0009306">
    <property type="term" value="P:protein secretion"/>
    <property type="evidence" value="ECO:0007669"/>
    <property type="project" value="UniProtKB-UniRule"/>
</dbReference>
<reference evidence="10" key="1">
    <citation type="submission" date="2020-01" db="EMBL/GenBank/DDBJ databases">
        <authorList>
            <person name="Meier V. D."/>
            <person name="Meier V D."/>
        </authorList>
    </citation>
    <scope>NUCLEOTIDE SEQUENCE</scope>
    <source>
        <strain evidence="10">HLG_WM_MAG_07</strain>
    </source>
</reference>
<evidence type="ECO:0000256" key="6">
    <source>
        <dbReference type="ARBA" id="ARBA00022989"/>
    </source>
</evidence>
<keyword evidence="5 9" id="KW-0653">Protein transport</keyword>
<evidence type="ECO:0000256" key="2">
    <source>
        <dbReference type="ARBA" id="ARBA00022448"/>
    </source>
</evidence>
<comment type="subcellular location">
    <subcellularLocation>
        <location evidence="1">Membrane</location>
    </subcellularLocation>
</comment>
<evidence type="ECO:0000256" key="3">
    <source>
        <dbReference type="ARBA" id="ARBA00022475"/>
    </source>
</evidence>
<sequence>MAVTDSNVQSSPLDKIKLVIAFALVAVAIGGFYYFAQESVLYRVLGMLAVMLVAIGVAYTSAPGRRLVDFIGNARTEVRKMVWPTRVETMQTTAIVVVIVAILSIFLLIIDSILSWAVKLFLSTGA</sequence>
<comment type="similarity">
    <text evidence="9">Belongs to the SecE/SEC61-gamma family.</text>
</comment>
<dbReference type="InterPro" id="IPR005807">
    <property type="entry name" value="SecE_bac"/>
</dbReference>
<feature type="transmembrane region" description="Helical" evidence="9">
    <location>
        <begin position="41"/>
        <end position="60"/>
    </location>
</feature>
<evidence type="ECO:0000313" key="10">
    <source>
        <dbReference type="EMBL" id="CAA6801638.1"/>
    </source>
</evidence>
<keyword evidence="7 9" id="KW-0811">Translocation</keyword>
<gene>
    <name evidence="9" type="primary">secE</name>
    <name evidence="10" type="ORF">HELGO_WM10576</name>
</gene>
<dbReference type="PRINTS" id="PR01650">
    <property type="entry name" value="SECETRNLCASE"/>
</dbReference>
<dbReference type="PROSITE" id="PS01067">
    <property type="entry name" value="SECE_SEC61G"/>
    <property type="match status" value="1"/>
</dbReference>
<name>A0A6S6SFL3_9GAMM</name>
<dbReference type="PANTHER" id="PTHR33910:SF1">
    <property type="entry name" value="PROTEIN TRANSLOCASE SUBUNIT SECE"/>
    <property type="match status" value="1"/>
</dbReference>
<keyword evidence="2 9" id="KW-0813">Transport</keyword>
<evidence type="ECO:0000256" key="5">
    <source>
        <dbReference type="ARBA" id="ARBA00022927"/>
    </source>
</evidence>
<feature type="transmembrane region" description="Helical" evidence="9">
    <location>
        <begin position="94"/>
        <end position="118"/>
    </location>
</feature>
<evidence type="ECO:0000256" key="9">
    <source>
        <dbReference type="HAMAP-Rule" id="MF_00422"/>
    </source>
</evidence>
<dbReference type="GO" id="GO:0065002">
    <property type="term" value="P:intracellular protein transmembrane transport"/>
    <property type="evidence" value="ECO:0007669"/>
    <property type="project" value="UniProtKB-UniRule"/>
</dbReference>
<organism evidence="10">
    <name type="scientific">uncultured Thiotrichaceae bacterium</name>
    <dbReference type="NCBI Taxonomy" id="298394"/>
    <lineage>
        <taxon>Bacteria</taxon>
        <taxon>Pseudomonadati</taxon>
        <taxon>Pseudomonadota</taxon>
        <taxon>Gammaproteobacteria</taxon>
        <taxon>Thiotrichales</taxon>
        <taxon>Thiotrichaceae</taxon>
        <taxon>environmental samples</taxon>
    </lineage>
</organism>
<dbReference type="InterPro" id="IPR038379">
    <property type="entry name" value="SecE_sf"/>
</dbReference>
<dbReference type="GO" id="GO:0005886">
    <property type="term" value="C:plasma membrane"/>
    <property type="evidence" value="ECO:0007669"/>
    <property type="project" value="UniProtKB-UniRule"/>
</dbReference>
<comment type="caution">
    <text evidence="9">Lacks conserved residue(s) required for the propagation of feature annotation.</text>
</comment>
<comment type="subunit">
    <text evidence="9">Component of the Sec protein translocase complex. Heterotrimer consisting of SecY, SecE and SecG subunits. The heterotrimers can form oligomers, although 1 heterotrimer is thought to be able to translocate proteins. Interacts with the ribosome. Interacts with SecDF, and other proteins may be involved. Interacts with SecA.</text>
</comment>
<dbReference type="Gene3D" id="1.20.5.1030">
    <property type="entry name" value="Preprotein translocase secy subunit"/>
    <property type="match status" value="1"/>
</dbReference>
<evidence type="ECO:0000256" key="7">
    <source>
        <dbReference type="ARBA" id="ARBA00023010"/>
    </source>
</evidence>
<keyword evidence="4 9" id="KW-0812">Transmembrane</keyword>
<keyword evidence="8 9" id="KW-0472">Membrane</keyword>
<dbReference type="GO" id="GO:0006605">
    <property type="term" value="P:protein targeting"/>
    <property type="evidence" value="ECO:0007669"/>
    <property type="project" value="UniProtKB-UniRule"/>
</dbReference>
<proteinExistence type="inferred from homology"/>
<dbReference type="AlphaFoldDB" id="A0A6S6SFL3"/>
<dbReference type="PANTHER" id="PTHR33910">
    <property type="entry name" value="PROTEIN TRANSLOCASE SUBUNIT SECE"/>
    <property type="match status" value="1"/>
</dbReference>
<dbReference type="GO" id="GO:0008320">
    <property type="term" value="F:protein transmembrane transporter activity"/>
    <property type="evidence" value="ECO:0007669"/>
    <property type="project" value="UniProtKB-UniRule"/>
</dbReference>
<keyword evidence="3 9" id="KW-1003">Cell membrane</keyword>